<organism evidence="10 11">
    <name type="scientific">Metamycoplasma alkalescens 14918</name>
    <dbReference type="NCBI Taxonomy" id="1188234"/>
    <lineage>
        <taxon>Bacteria</taxon>
        <taxon>Bacillati</taxon>
        <taxon>Mycoplasmatota</taxon>
        <taxon>Mycoplasmoidales</taxon>
        <taxon>Metamycoplasmataceae</taxon>
        <taxon>Metamycoplasma</taxon>
    </lineage>
</organism>
<evidence type="ECO:0000256" key="2">
    <source>
        <dbReference type="ARBA" id="ARBA00022475"/>
    </source>
</evidence>
<keyword evidence="2" id="KW-1003">Cell membrane</keyword>
<evidence type="ECO:0000256" key="6">
    <source>
        <dbReference type="ARBA" id="ARBA00023139"/>
    </source>
</evidence>
<evidence type="ECO:0008006" key="12">
    <source>
        <dbReference type="Google" id="ProtNLM"/>
    </source>
</evidence>
<comment type="subcellular location">
    <subcellularLocation>
        <location evidence="1">Cell membrane</location>
        <topology evidence="1">Lipid-anchor</topology>
    </subcellularLocation>
</comment>
<dbReference type="PROSITE" id="PS51257">
    <property type="entry name" value="PROKAR_LIPOPROTEIN"/>
    <property type="match status" value="1"/>
</dbReference>
<dbReference type="EMBL" id="AMWK01000009">
    <property type="protein sequence ID" value="ENY53790.1"/>
    <property type="molecule type" value="Genomic_DNA"/>
</dbReference>
<feature type="chain" id="PRO_5004152419" description="Lipoprotein" evidence="9">
    <location>
        <begin position="24"/>
        <end position="233"/>
    </location>
</feature>
<evidence type="ECO:0000256" key="5">
    <source>
        <dbReference type="ARBA" id="ARBA00023136"/>
    </source>
</evidence>
<dbReference type="AlphaFoldDB" id="N9SQS9"/>
<accession>N9SQS9</accession>
<reference evidence="10 11" key="1">
    <citation type="journal article" date="2013" name="Genome Announc.">
        <title>Draft Genome Sequences of Mycoplasma alkalescens, Mycoplasma arginini, and Mycoplasma bovigenitalium, Three Species with Equivocal Pathogenic Status for Cattle.</title>
        <authorList>
            <person name="Manso-Silvan L."/>
            <person name="Tardy F."/>
            <person name="Baranowski E."/>
            <person name="Barre A."/>
            <person name="Blanchard A."/>
            <person name="Breton M."/>
            <person name="Couture C."/>
            <person name="Citti C."/>
            <person name="Dordet-Frisoni E."/>
            <person name="Dupuy V."/>
            <person name="Gaurivaud P."/>
            <person name="Jacob D."/>
            <person name="Lemaitre C."/>
            <person name="Nikolski M."/>
            <person name="Nouvel L.X."/>
            <person name="Poumarat F."/>
            <person name="Thebault P."/>
            <person name="Theil S."/>
            <person name="Thiaucourt F."/>
            <person name="Sirand-Pugnet P."/>
        </authorList>
    </citation>
    <scope>NUCLEOTIDE SEQUENCE [LARGE SCALE GENOMIC DNA]</scope>
    <source>
        <strain evidence="10 11">14918</strain>
    </source>
</reference>
<keyword evidence="5" id="KW-0472">Membrane</keyword>
<comment type="caution">
    <text evidence="10">The sequence shown here is derived from an EMBL/GenBank/DDBJ whole genome shotgun (WGS) entry which is preliminary data.</text>
</comment>
<name>N9SQS9_9BACT</name>
<evidence type="ECO:0000256" key="9">
    <source>
        <dbReference type="SAM" id="SignalP"/>
    </source>
</evidence>
<evidence type="ECO:0000256" key="4">
    <source>
        <dbReference type="ARBA" id="ARBA00022737"/>
    </source>
</evidence>
<sequence>MKSINKLLISAVSAISLAMPLVAASCGATKPSEQGSESKPSDTNKPSEQGSESKPSDTNKPSEQGSESKPSDTNKPSEQGSESKPSDTNKPSEQGSESKPSEIDPIQNDTTNNQPPKIPNTVGDLFKELRKIRDQYYSSKEKLDSLDDNEKLMIKPHFDYWFEKPDPNPDPDLNINQKPDELIKESGYDQIKKILEKKGNKDSDEYKKAVDELKRFIEIYNADLRPILEKITK</sequence>
<feature type="signal peptide" evidence="9">
    <location>
        <begin position="1"/>
        <end position="23"/>
    </location>
</feature>
<evidence type="ECO:0000313" key="10">
    <source>
        <dbReference type="EMBL" id="ENY53790.1"/>
    </source>
</evidence>
<evidence type="ECO:0000256" key="1">
    <source>
        <dbReference type="ARBA" id="ARBA00004193"/>
    </source>
</evidence>
<evidence type="ECO:0000256" key="7">
    <source>
        <dbReference type="ARBA" id="ARBA00023288"/>
    </source>
</evidence>
<dbReference type="NCBIfam" id="NF033817">
    <property type="entry name" value="Mplas_variab_LP"/>
    <property type="match status" value="1"/>
</dbReference>
<keyword evidence="4" id="KW-0677">Repeat</keyword>
<keyword evidence="6" id="KW-0564">Palmitate</keyword>
<evidence type="ECO:0000313" key="11">
    <source>
        <dbReference type="Proteomes" id="UP000013137"/>
    </source>
</evidence>
<dbReference type="eggNOG" id="ENOG5032G8H">
    <property type="taxonomic scope" value="Bacteria"/>
</dbReference>
<keyword evidence="11" id="KW-1185">Reference proteome</keyword>
<evidence type="ECO:0000256" key="3">
    <source>
        <dbReference type="ARBA" id="ARBA00022729"/>
    </source>
</evidence>
<feature type="compositionally biased region" description="Polar residues" evidence="8">
    <location>
        <begin position="31"/>
        <end position="98"/>
    </location>
</feature>
<dbReference type="PATRIC" id="fig|1188234.3.peg.483"/>
<gene>
    <name evidence="10" type="ORF">MALK_5060</name>
</gene>
<dbReference type="GO" id="GO:0005886">
    <property type="term" value="C:plasma membrane"/>
    <property type="evidence" value="ECO:0007669"/>
    <property type="project" value="UniProtKB-SubCell"/>
</dbReference>
<feature type="region of interest" description="Disordered" evidence="8">
    <location>
        <begin position="26"/>
        <end position="123"/>
    </location>
</feature>
<dbReference type="Proteomes" id="UP000013137">
    <property type="component" value="Unassembled WGS sequence"/>
</dbReference>
<dbReference type="RefSeq" id="WP_002881810.1">
    <property type="nucleotide sequence ID" value="NZ_AMWK01000009.1"/>
</dbReference>
<keyword evidence="3 9" id="KW-0732">Signal</keyword>
<protein>
    <recommendedName>
        <fullName evidence="12">Lipoprotein</fullName>
    </recommendedName>
</protein>
<evidence type="ECO:0000256" key="8">
    <source>
        <dbReference type="SAM" id="MobiDB-lite"/>
    </source>
</evidence>
<dbReference type="InterPro" id="IPR049890">
    <property type="entry name" value="VlpA-F-like_signal"/>
</dbReference>
<keyword evidence="7" id="KW-0449">Lipoprotein</keyword>
<proteinExistence type="predicted"/>